<reference evidence="4 5" key="2">
    <citation type="journal article" date="2010" name="Stand. Genomic Sci.">
        <title>Complete genome sequence of Alicyclobacillus acidocaldarius type strain (104-IA).</title>
        <authorList>
            <person name="Mavromatis K."/>
            <person name="Sikorski J."/>
            <person name="Lapidus A."/>
            <person name="Glavina Del Rio T."/>
            <person name="Copeland A."/>
            <person name="Tice H."/>
            <person name="Cheng J.F."/>
            <person name="Lucas S."/>
            <person name="Chen F."/>
            <person name="Nolan M."/>
            <person name="Bruce D."/>
            <person name="Goodwin L."/>
            <person name="Pitluck S."/>
            <person name="Ivanova N."/>
            <person name="Ovchinnikova G."/>
            <person name="Pati A."/>
            <person name="Chen A."/>
            <person name="Palaniappan K."/>
            <person name="Land M."/>
            <person name="Hauser L."/>
            <person name="Chang Y.J."/>
            <person name="Jeffries C.D."/>
            <person name="Chain P."/>
            <person name="Meincke L."/>
            <person name="Sims D."/>
            <person name="Chertkov O."/>
            <person name="Han C."/>
            <person name="Brettin T."/>
            <person name="Detter J.C."/>
            <person name="Wahrenburg C."/>
            <person name="Rohde M."/>
            <person name="Pukall R."/>
            <person name="Goker M."/>
            <person name="Bristow J."/>
            <person name="Eisen J.A."/>
            <person name="Markowitz V."/>
            <person name="Hugenholtz P."/>
            <person name="Klenk H.P."/>
            <person name="Kyrpides N.C."/>
        </authorList>
    </citation>
    <scope>NUCLEOTIDE SEQUENCE [LARGE SCALE GENOMIC DNA]</scope>
    <source>
        <strain evidence="5">ATCC 27009 / DSM 446 / BCRC 14685 / JCM 5260 / KCTC 1825 / NBRC 15652 / NCIMB 11725 / NRRL B-14509 / 104-IA</strain>
    </source>
</reference>
<dbReference type="EMBL" id="CP001727">
    <property type="protein sequence ID" value="ACV57335.1"/>
    <property type="molecule type" value="Genomic_DNA"/>
</dbReference>
<dbReference type="Proteomes" id="UP000001917">
    <property type="component" value="Chromosome"/>
</dbReference>
<dbReference type="Pfam" id="PF00534">
    <property type="entry name" value="Glycos_transf_1"/>
    <property type="match status" value="1"/>
</dbReference>
<dbReference type="STRING" id="521098.Aaci_0273"/>
<keyword evidence="1 4" id="KW-0808">Transferase</keyword>
<accession>C8WRD0</accession>
<dbReference type="Gene3D" id="3.40.50.2000">
    <property type="entry name" value="Glycogen Phosphorylase B"/>
    <property type="match status" value="2"/>
</dbReference>
<dbReference type="eggNOG" id="COG0438">
    <property type="taxonomic scope" value="Bacteria"/>
</dbReference>
<dbReference type="CDD" id="cd03809">
    <property type="entry name" value="GT4_MtfB-like"/>
    <property type="match status" value="1"/>
</dbReference>
<dbReference type="PANTHER" id="PTHR46401:SF2">
    <property type="entry name" value="GLYCOSYLTRANSFERASE WBBK-RELATED"/>
    <property type="match status" value="1"/>
</dbReference>
<evidence type="ECO:0000259" key="3">
    <source>
        <dbReference type="Pfam" id="PF13439"/>
    </source>
</evidence>
<dbReference type="FunFam" id="3.40.50.2000:FF:000119">
    <property type="entry name" value="Glycosyl transferase group 1"/>
    <property type="match status" value="1"/>
</dbReference>
<dbReference type="InterPro" id="IPR028098">
    <property type="entry name" value="Glyco_trans_4-like_N"/>
</dbReference>
<sequence length="374" mass="42272">MNRTVRIGVDCRPLVGDKTGIGYYLWEILDEWARAEIDFVELYLYASKPFELPSAFANTRLLYRKRVRRLSPGELWAQTALPVLVARDGIDVFWGPNFCLPLLCHVPTVLTIHDMVYKVLPDTMMRKTYYHNAFGLPLYARKSQKILVPSVNTKLDVVKYLRVAEDRVVVTPLGMPKRFRQELDTGIILSHRFGLEMGSYILAVGTVEPRKNLERVVRAFRLARKAHPDMKLVVAGTLGWASEQTQSALQDEGVIYVGYVSDVELMALYKGCRFFVYVPLYEGFGMPPLEAMAVGKPVLTANNSSLPEVVGRAAILVDATREECIREGMSLLWVDGDLRERLSEQALARARKFSWDETAQKTLNVILNVVGAQT</sequence>
<reference evidence="5" key="1">
    <citation type="submission" date="2009-09" db="EMBL/GenBank/DDBJ databases">
        <title>The complete chromosome of Alicyclobacillus acidocaldarius subsp. acidocaldarius DSM 446.</title>
        <authorList>
            <consortium name="US DOE Joint Genome Institute (JGI-PGF)"/>
            <person name="Lucas S."/>
            <person name="Copeland A."/>
            <person name="Lapidus A."/>
            <person name="Glavina del Rio T."/>
            <person name="Dalin E."/>
            <person name="Tice H."/>
            <person name="Bruce D."/>
            <person name="Goodwin L."/>
            <person name="Pitluck S."/>
            <person name="Kyrpides N."/>
            <person name="Mavromatis K."/>
            <person name="Ivanova N."/>
            <person name="Ovchinnikova G."/>
            <person name="Chertkov O."/>
            <person name="Sims D."/>
            <person name="Brettin T."/>
            <person name="Detter J.C."/>
            <person name="Han C."/>
            <person name="Larimer F."/>
            <person name="Land M."/>
            <person name="Hauser L."/>
            <person name="Markowitz V."/>
            <person name="Cheng J.-F."/>
            <person name="Hugenholtz P."/>
            <person name="Woyke T."/>
            <person name="Wu D."/>
            <person name="Pukall R."/>
            <person name="Klenk H.-P."/>
            <person name="Eisen J.A."/>
        </authorList>
    </citation>
    <scope>NUCLEOTIDE SEQUENCE [LARGE SCALE GENOMIC DNA]</scope>
    <source>
        <strain evidence="5">ATCC 27009 / DSM 446 / BCRC 14685 / JCM 5260 / KCTC 1825 / NBRC 15652 / NCIMB 11725 / NRRL B-14509 / 104-IA</strain>
    </source>
</reference>
<dbReference type="Pfam" id="PF13439">
    <property type="entry name" value="Glyco_transf_4"/>
    <property type="match status" value="1"/>
</dbReference>
<evidence type="ECO:0000256" key="1">
    <source>
        <dbReference type="ARBA" id="ARBA00022679"/>
    </source>
</evidence>
<dbReference type="GO" id="GO:0016757">
    <property type="term" value="F:glycosyltransferase activity"/>
    <property type="evidence" value="ECO:0007669"/>
    <property type="project" value="InterPro"/>
</dbReference>
<gene>
    <name evidence="4" type="ordered locus">Aaci_0273</name>
</gene>
<dbReference type="AlphaFoldDB" id="C8WRD0"/>
<organism evidence="4 5">
    <name type="scientific">Alicyclobacillus acidocaldarius subsp. acidocaldarius (strain ATCC 27009 / DSM 446 / BCRC 14685 / JCM 5260 / KCTC 1825 / NBRC 15652 / NCIMB 11725 / NRRL B-14509 / 104-IA)</name>
    <name type="common">Bacillus acidocaldarius</name>
    <dbReference type="NCBI Taxonomy" id="521098"/>
    <lineage>
        <taxon>Bacteria</taxon>
        <taxon>Bacillati</taxon>
        <taxon>Bacillota</taxon>
        <taxon>Bacilli</taxon>
        <taxon>Bacillales</taxon>
        <taxon>Alicyclobacillaceae</taxon>
        <taxon>Alicyclobacillus</taxon>
    </lineage>
</organism>
<evidence type="ECO:0000259" key="2">
    <source>
        <dbReference type="Pfam" id="PF00534"/>
    </source>
</evidence>
<evidence type="ECO:0000313" key="4">
    <source>
        <dbReference type="EMBL" id="ACV57335.1"/>
    </source>
</evidence>
<dbReference type="HOGENOM" id="CLU_009583_27_6_9"/>
<proteinExistence type="predicted"/>
<keyword evidence="5" id="KW-1185">Reference proteome</keyword>
<protein>
    <submittedName>
        <fullName evidence="4">Glycosyl transferase group 1</fullName>
    </submittedName>
</protein>
<name>C8WRD0_ALIAD</name>
<feature type="domain" description="Glycosyl transferase family 1" evidence="2">
    <location>
        <begin position="199"/>
        <end position="346"/>
    </location>
</feature>
<dbReference type="GO" id="GO:0009103">
    <property type="term" value="P:lipopolysaccharide biosynthetic process"/>
    <property type="evidence" value="ECO:0007669"/>
    <property type="project" value="TreeGrafter"/>
</dbReference>
<dbReference type="InterPro" id="IPR001296">
    <property type="entry name" value="Glyco_trans_1"/>
</dbReference>
<dbReference type="KEGG" id="aac:Aaci_0273"/>
<dbReference type="RefSeq" id="WP_012809709.1">
    <property type="nucleotide sequence ID" value="NC_013205.1"/>
</dbReference>
<evidence type="ECO:0000313" key="5">
    <source>
        <dbReference type="Proteomes" id="UP000001917"/>
    </source>
</evidence>
<dbReference type="CAZy" id="GT4">
    <property type="family name" value="Glycosyltransferase Family 4"/>
</dbReference>
<dbReference type="PANTHER" id="PTHR46401">
    <property type="entry name" value="GLYCOSYLTRANSFERASE WBBK-RELATED"/>
    <property type="match status" value="1"/>
</dbReference>
<feature type="domain" description="Glycosyltransferase subfamily 4-like N-terminal" evidence="3">
    <location>
        <begin position="20"/>
        <end position="174"/>
    </location>
</feature>
<dbReference type="SUPFAM" id="SSF53756">
    <property type="entry name" value="UDP-Glycosyltransferase/glycogen phosphorylase"/>
    <property type="match status" value="1"/>
</dbReference>